<evidence type="ECO:0000313" key="2">
    <source>
        <dbReference type="EMBL" id="AHL39098.1"/>
    </source>
</evidence>
<dbReference type="InterPro" id="IPR058268">
    <property type="entry name" value="DUF7962"/>
</dbReference>
<dbReference type="InterPro" id="IPR036282">
    <property type="entry name" value="Glutathione-S-Trfase_C_sf"/>
</dbReference>
<dbReference type="EMBL" id="KJ184545">
    <property type="protein sequence ID" value="AHL39098.1"/>
    <property type="molecule type" value="mRNA"/>
</dbReference>
<proteinExistence type="evidence at transcript level"/>
<dbReference type="Pfam" id="PF13417">
    <property type="entry name" value="GST_N_3"/>
    <property type="match status" value="1"/>
</dbReference>
<feature type="domain" description="GST N-terminal" evidence="1">
    <location>
        <begin position="9"/>
        <end position="89"/>
    </location>
</feature>
<dbReference type="InterPro" id="IPR036249">
    <property type="entry name" value="Thioredoxin-like_sf"/>
</dbReference>
<organism evidence="2">
    <name type="scientific">Exophiala pisciphila</name>
    <dbReference type="NCBI Taxonomy" id="86051"/>
    <lineage>
        <taxon>Eukaryota</taxon>
        <taxon>Fungi</taxon>
        <taxon>Dikarya</taxon>
        <taxon>Ascomycota</taxon>
        <taxon>Pezizomycotina</taxon>
        <taxon>Eurotiomycetes</taxon>
        <taxon>Chaetothyriomycetidae</taxon>
        <taxon>Chaetothyriales</taxon>
        <taxon>Herpotrichiellaceae</taxon>
        <taxon>Exophiala</taxon>
    </lineage>
</organism>
<dbReference type="InterPro" id="IPR004045">
    <property type="entry name" value="Glutathione_S-Trfase_N"/>
</dbReference>
<sequence length="367" mass="40734">MADARPHAPNVVLFGYDSSPFTQKVRHALRIKQITYTFIIVPSMMPRPILKQNFNISYRKIPVLAINKEIYIDTSLILEALEAQFPESGGYGTIYPNPSLRPLIRGFGSYWTDRPFFRVTTGLIPGSVWRTSFGQDRSNLIGHTLNAEKLAEKVPENLSGLDLHLSILEPLLQEGKKWLFHTEKPSAADITFFYQLEWAEKIARGDGVQDLTGGGVKDGEGEGIRSVFNPNRYPCLSSWFQRLKDHLDSMPLTEKRIERNDDANIQQVLGELSLVSLRDKIPLIPTPAVAHNELDTRNGLSLGAQVSIAPDDTGRGSPTIGTLIALTAEEVVISPQEIDGKAPVVGSVRLHFPRIGFVARPTAKSML</sequence>
<accession>W8Q7P3</accession>
<name>W8Q7P3_9EURO</name>
<dbReference type="CDD" id="cd00299">
    <property type="entry name" value="GST_C_family"/>
    <property type="match status" value="1"/>
</dbReference>
<reference evidence="2" key="1">
    <citation type="submission" date="2014-01" db="EMBL/GenBank/DDBJ databases">
        <title>RNA-seq of Exophiala pisciphila under cadmium (Cd) stress.</title>
        <authorList>
            <person name="Zhao D."/>
        </authorList>
    </citation>
    <scope>NUCLEOTIDE SEQUENCE</scope>
    <source>
        <strain evidence="2">H93</strain>
    </source>
</reference>
<dbReference type="AlphaFoldDB" id="W8Q7P3"/>
<dbReference type="CDD" id="cd00570">
    <property type="entry name" value="GST_N_family"/>
    <property type="match status" value="1"/>
</dbReference>
<reference evidence="2" key="2">
    <citation type="journal article" date="2015" name="PLoS ONE">
        <title>Identification of Glutathione S-Transferase (GST) Genes from a Dark Septate Endophytic Fungus (Exophiala pisciphila) and Their Expression Patterns under Varied Metals Stress.</title>
        <authorList>
            <person name="Shen M."/>
            <person name="Zhao D.K."/>
            <person name="Qiao Q."/>
            <person name="Liu L."/>
            <person name="Wang J.L."/>
            <person name="Cao G.H."/>
            <person name="Li T."/>
            <person name="Zhao Z.W."/>
        </authorList>
    </citation>
    <scope>NUCLEOTIDE SEQUENCE</scope>
    <source>
        <strain evidence="2">H93</strain>
    </source>
</reference>
<protein>
    <recommendedName>
        <fullName evidence="1">GST N-terminal domain-containing protein</fullName>
    </recommendedName>
</protein>
<dbReference type="Pfam" id="PF25907">
    <property type="entry name" value="DUF7962"/>
    <property type="match status" value="1"/>
</dbReference>
<dbReference type="Gene3D" id="3.40.30.110">
    <property type="match status" value="2"/>
</dbReference>
<dbReference type="PROSITE" id="PS50404">
    <property type="entry name" value="GST_NTER"/>
    <property type="match status" value="1"/>
</dbReference>
<dbReference type="SUPFAM" id="SSF52833">
    <property type="entry name" value="Thioredoxin-like"/>
    <property type="match status" value="1"/>
</dbReference>
<dbReference type="SUPFAM" id="SSF47616">
    <property type="entry name" value="GST C-terminal domain-like"/>
    <property type="match status" value="1"/>
</dbReference>
<evidence type="ECO:0000259" key="1">
    <source>
        <dbReference type="PROSITE" id="PS50404"/>
    </source>
</evidence>